<accession>A0A0G4MRJ2</accession>
<keyword evidence="7" id="KW-1185">Reference proteome</keyword>
<keyword evidence="4 5" id="KW-0472">Membrane</keyword>
<comment type="subcellular location">
    <subcellularLocation>
        <location evidence="1">Membrane</location>
        <topology evidence="1">Multi-pass membrane protein</topology>
    </subcellularLocation>
</comment>
<evidence type="ECO:0000256" key="1">
    <source>
        <dbReference type="ARBA" id="ARBA00004141"/>
    </source>
</evidence>
<feature type="transmembrane region" description="Helical" evidence="5">
    <location>
        <begin position="13"/>
        <end position="34"/>
    </location>
</feature>
<evidence type="ECO:0000256" key="4">
    <source>
        <dbReference type="ARBA" id="ARBA00023136"/>
    </source>
</evidence>
<dbReference type="AlphaFoldDB" id="A0A0G4MRJ2"/>
<dbReference type="Pfam" id="PF03547">
    <property type="entry name" value="Mem_trans"/>
    <property type="match status" value="1"/>
</dbReference>
<name>A0A0G4MRJ2_VERLO</name>
<protein>
    <submittedName>
        <fullName evidence="6">Uncharacterized protein</fullName>
    </submittedName>
</protein>
<keyword evidence="3 5" id="KW-1133">Transmembrane helix</keyword>
<evidence type="ECO:0000256" key="5">
    <source>
        <dbReference type="SAM" id="Phobius"/>
    </source>
</evidence>
<evidence type="ECO:0000313" key="7">
    <source>
        <dbReference type="Proteomes" id="UP000044602"/>
    </source>
</evidence>
<sequence>LASQLNADKLVELAVIPVIFIVQTLVSYVVATGVSRAFGFNKRASNFVTAMGVFGNSNSLPISLVLSLSQTLKGLHWDRIPGDNDDE</sequence>
<dbReference type="GO" id="GO:0016020">
    <property type="term" value="C:membrane"/>
    <property type="evidence" value="ECO:0007669"/>
    <property type="project" value="UniProtKB-SubCell"/>
</dbReference>
<dbReference type="GO" id="GO:0055085">
    <property type="term" value="P:transmembrane transport"/>
    <property type="evidence" value="ECO:0007669"/>
    <property type="project" value="InterPro"/>
</dbReference>
<dbReference type="PANTHER" id="PTHR31794">
    <property type="entry name" value="AUXIN EFFLUX TRANSPORTER FAMILY PROTEIN (EUROFUNG)"/>
    <property type="match status" value="1"/>
</dbReference>
<evidence type="ECO:0000313" key="6">
    <source>
        <dbReference type="EMBL" id="CRK36846.1"/>
    </source>
</evidence>
<feature type="non-terminal residue" evidence="6">
    <location>
        <position position="87"/>
    </location>
</feature>
<evidence type="ECO:0000256" key="2">
    <source>
        <dbReference type="ARBA" id="ARBA00022692"/>
    </source>
</evidence>
<dbReference type="PANTHER" id="PTHR31794:SF2">
    <property type="entry name" value="AUXIN EFFLUX TRANSPORTER FAMILY PROTEIN (EUROFUNG)"/>
    <property type="match status" value="1"/>
</dbReference>
<organism evidence="6 7">
    <name type="scientific">Verticillium longisporum</name>
    <name type="common">Verticillium dahliae var. longisporum</name>
    <dbReference type="NCBI Taxonomy" id="100787"/>
    <lineage>
        <taxon>Eukaryota</taxon>
        <taxon>Fungi</taxon>
        <taxon>Dikarya</taxon>
        <taxon>Ascomycota</taxon>
        <taxon>Pezizomycotina</taxon>
        <taxon>Sordariomycetes</taxon>
        <taxon>Hypocreomycetidae</taxon>
        <taxon>Glomerellales</taxon>
        <taxon>Plectosphaerellaceae</taxon>
        <taxon>Verticillium</taxon>
    </lineage>
</organism>
<reference evidence="6 7" key="1">
    <citation type="submission" date="2015-05" db="EMBL/GenBank/DDBJ databases">
        <authorList>
            <person name="Wang D.B."/>
            <person name="Wang M."/>
        </authorList>
    </citation>
    <scope>NUCLEOTIDE SEQUENCE [LARGE SCALE GENOMIC DNA]</scope>
    <source>
        <strain evidence="6">VL1</strain>
    </source>
</reference>
<dbReference type="GO" id="GO:0005783">
    <property type="term" value="C:endoplasmic reticulum"/>
    <property type="evidence" value="ECO:0007669"/>
    <property type="project" value="TreeGrafter"/>
</dbReference>
<dbReference type="EMBL" id="CVQH01024413">
    <property type="protein sequence ID" value="CRK36846.1"/>
    <property type="molecule type" value="Genomic_DNA"/>
</dbReference>
<dbReference type="Proteomes" id="UP000044602">
    <property type="component" value="Unassembled WGS sequence"/>
</dbReference>
<gene>
    <name evidence="6" type="ORF">BN1708_020146</name>
</gene>
<dbReference type="STRING" id="100787.A0A0G4MRJ2"/>
<feature type="non-terminal residue" evidence="6">
    <location>
        <position position="1"/>
    </location>
</feature>
<evidence type="ECO:0000256" key="3">
    <source>
        <dbReference type="ARBA" id="ARBA00022989"/>
    </source>
</evidence>
<proteinExistence type="predicted"/>
<dbReference type="InterPro" id="IPR004776">
    <property type="entry name" value="Mem_transp_PIN-like"/>
</dbReference>
<keyword evidence="2 5" id="KW-0812">Transmembrane</keyword>